<dbReference type="PROSITE" id="PS52045">
    <property type="entry name" value="NEPROSIN_PEP_CD"/>
    <property type="match status" value="1"/>
</dbReference>
<dbReference type="EMBL" id="JAUUTY010000004">
    <property type="protein sequence ID" value="KAK1642595.1"/>
    <property type="molecule type" value="Genomic_DNA"/>
</dbReference>
<feature type="signal peptide" evidence="1">
    <location>
        <begin position="1"/>
        <end position="26"/>
    </location>
</feature>
<reference evidence="3" key="1">
    <citation type="submission" date="2023-07" db="EMBL/GenBank/DDBJ databases">
        <title>A chromosome-level genome assembly of Lolium multiflorum.</title>
        <authorList>
            <person name="Chen Y."/>
            <person name="Copetti D."/>
            <person name="Kolliker R."/>
            <person name="Studer B."/>
        </authorList>
    </citation>
    <scope>NUCLEOTIDE SEQUENCE</scope>
    <source>
        <strain evidence="3">02402/16</strain>
        <tissue evidence="3">Leaf</tissue>
    </source>
</reference>
<sequence>MAATPACLVALALTFLLLDCPAPATAESWVQRRREVRSLLRRLNKLPLASIESSDGDVIDCVHISKQHAFDHPLLRNHTIQMQPSYHPGGMYYDSNIPPRPITQIWHENGKCPESTIPIRRTKEEDVLRASSTWRYGKKRPRIIPNLSLINDPATPNVTLSGHQYAVASTHEDRYHGTKITINLWQPMIARTYDFSLTQLWISGGSYSSKDLNTIEAGWQVYPSIYGDNKTRLFIYWTSDAYKSTGCYNLLCSGFVQTSNLIAIGGSFSAMSTYGGPQFDFDILVWKDPMEGNWWLQVDNNVVGYWPSSILSSLENSASYIQWGGEVYTKDDGQTYTHMGSGHFPEEGFGKASYIKDIQVVDLSNTLNPPGDLILRNEQPNCYNLQNGTDGDWGTYIYYGGPGKNLSCP</sequence>
<proteinExistence type="predicted"/>
<evidence type="ECO:0000313" key="3">
    <source>
        <dbReference type="EMBL" id="KAK1642595.1"/>
    </source>
</evidence>
<dbReference type="PANTHER" id="PTHR31589:SF231">
    <property type="entry name" value="OS01G0973100 PROTEIN"/>
    <property type="match status" value="1"/>
</dbReference>
<dbReference type="AlphaFoldDB" id="A0AAD8RZW7"/>
<comment type="caution">
    <text evidence="3">The sequence shown here is derived from an EMBL/GenBank/DDBJ whole genome shotgun (WGS) entry which is preliminary data.</text>
</comment>
<feature type="chain" id="PRO_5042225721" description="Neprosin PEP catalytic domain-containing protein" evidence="1">
    <location>
        <begin position="27"/>
        <end position="409"/>
    </location>
</feature>
<dbReference type="Gene3D" id="3.90.1320.10">
    <property type="entry name" value="Outer-capsid protein sigma 3, large lobe"/>
    <property type="match status" value="1"/>
</dbReference>
<keyword evidence="1" id="KW-0732">Signal</keyword>
<dbReference type="InterPro" id="IPR053168">
    <property type="entry name" value="Glutamic_endopeptidase"/>
</dbReference>
<dbReference type="InterPro" id="IPR025521">
    <property type="entry name" value="Neprosin_propep"/>
</dbReference>
<evidence type="ECO:0000259" key="2">
    <source>
        <dbReference type="PROSITE" id="PS52045"/>
    </source>
</evidence>
<dbReference type="InterPro" id="IPR004314">
    <property type="entry name" value="Neprosin"/>
</dbReference>
<dbReference type="Pfam" id="PF14365">
    <property type="entry name" value="Neprosin_AP"/>
    <property type="match status" value="1"/>
</dbReference>
<protein>
    <recommendedName>
        <fullName evidence="2">Neprosin PEP catalytic domain-containing protein</fullName>
    </recommendedName>
</protein>
<dbReference type="Pfam" id="PF03080">
    <property type="entry name" value="Neprosin"/>
    <property type="match status" value="1"/>
</dbReference>
<accession>A0AAD8RZW7</accession>
<evidence type="ECO:0000313" key="4">
    <source>
        <dbReference type="Proteomes" id="UP001231189"/>
    </source>
</evidence>
<evidence type="ECO:0000256" key="1">
    <source>
        <dbReference type="SAM" id="SignalP"/>
    </source>
</evidence>
<dbReference type="Proteomes" id="UP001231189">
    <property type="component" value="Unassembled WGS sequence"/>
</dbReference>
<name>A0AAD8RZW7_LOLMU</name>
<dbReference type="PANTHER" id="PTHR31589">
    <property type="entry name" value="PROTEIN, PUTATIVE (DUF239)-RELATED-RELATED"/>
    <property type="match status" value="1"/>
</dbReference>
<feature type="domain" description="Neprosin PEP catalytic" evidence="2">
    <location>
        <begin position="157"/>
        <end position="409"/>
    </location>
</feature>
<keyword evidence="4" id="KW-1185">Reference proteome</keyword>
<organism evidence="3 4">
    <name type="scientific">Lolium multiflorum</name>
    <name type="common">Italian ryegrass</name>
    <name type="synonym">Lolium perenne subsp. multiflorum</name>
    <dbReference type="NCBI Taxonomy" id="4521"/>
    <lineage>
        <taxon>Eukaryota</taxon>
        <taxon>Viridiplantae</taxon>
        <taxon>Streptophyta</taxon>
        <taxon>Embryophyta</taxon>
        <taxon>Tracheophyta</taxon>
        <taxon>Spermatophyta</taxon>
        <taxon>Magnoliopsida</taxon>
        <taxon>Liliopsida</taxon>
        <taxon>Poales</taxon>
        <taxon>Poaceae</taxon>
        <taxon>BOP clade</taxon>
        <taxon>Pooideae</taxon>
        <taxon>Poodae</taxon>
        <taxon>Poeae</taxon>
        <taxon>Poeae Chloroplast Group 2 (Poeae type)</taxon>
        <taxon>Loliodinae</taxon>
        <taxon>Loliinae</taxon>
        <taxon>Lolium</taxon>
    </lineage>
</organism>
<gene>
    <name evidence="3" type="ORF">QYE76_060400</name>
</gene>